<dbReference type="Pfam" id="PF08238">
    <property type="entry name" value="Sel1"/>
    <property type="match status" value="3"/>
</dbReference>
<dbReference type="PANTHER" id="PTHR11102">
    <property type="entry name" value="SEL-1-LIKE PROTEIN"/>
    <property type="match status" value="1"/>
</dbReference>
<dbReference type="InterPro" id="IPR045653">
    <property type="entry name" value="DUF6396"/>
</dbReference>
<dbReference type="RefSeq" id="WP_131145705.1">
    <property type="nucleotide sequence ID" value="NZ_BMWV01000003.1"/>
</dbReference>
<evidence type="ECO:0000313" key="3">
    <source>
        <dbReference type="EMBL" id="QBI01584.1"/>
    </source>
</evidence>
<reference evidence="2" key="3">
    <citation type="submission" date="2022-12" db="EMBL/GenBank/DDBJ databases">
        <authorList>
            <person name="Sun Q."/>
            <person name="Kim S."/>
        </authorList>
    </citation>
    <scope>NUCLEOTIDE SEQUENCE</scope>
    <source>
        <strain evidence="2">KCTC 12343</strain>
    </source>
</reference>
<dbReference type="InterPro" id="IPR011990">
    <property type="entry name" value="TPR-like_helical_dom_sf"/>
</dbReference>
<dbReference type="InterPro" id="IPR006597">
    <property type="entry name" value="Sel1-like"/>
</dbReference>
<name>A0A411WY06_9BURK</name>
<dbReference type="Gene3D" id="1.25.40.10">
    <property type="entry name" value="Tetratricopeptide repeat domain"/>
    <property type="match status" value="1"/>
</dbReference>
<organism evidence="2 5">
    <name type="scientific">Pseudoduganella albidiflava</name>
    <dbReference type="NCBI Taxonomy" id="321983"/>
    <lineage>
        <taxon>Bacteria</taxon>
        <taxon>Pseudomonadati</taxon>
        <taxon>Pseudomonadota</taxon>
        <taxon>Betaproteobacteria</taxon>
        <taxon>Burkholderiales</taxon>
        <taxon>Oxalobacteraceae</taxon>
        <taxon>Telluria group</taxon>
        <taxon>Pseudoduganella</taxon>
    </lineage>
</organism>
<evidence type="ECO:0000313" key="4">
    <source>
        <dbReference type="Proteomes" id="UP000292307"/>
    </source>
</evidence>
<dbReference type="EMBL" id="CP036401">
    <property type="protein sequence ID" value="QBI01584.1"/>
    <property type="molecule type" value="Genomic_DNA"/>
</dbReference>
<proteinExistence type="predicted"/>
<accession>A0A411WY06</accession>
<evidence type="ECO:0000313" key="5">
    <source>
        <dbReference type="Proteomes" id="UP000628442"/>
    </source>
</evidence>
<dbReference type="OrthoDB" id="8578120at2"/>
<protein>
    <submittedName>
        <fullName evidence="3">Sel1 repeat family protein</fullName>
    </submittedName>
</protein>
<dbReference type="PANTHER" id="PTHR11102:SF160">
    <property type="entry name" value="ERAD-ASSOCIATED E3 UBIQUITIN-PROTEIN LIGASE COMPONENT HRD3"/>
    <property type="match status" value="1"/>
</dbReference>
<dbReference type="AlphaFoldDB" id="A0A411WY06"/>
<dbReference type="InterPro" id="IPR050767">
    <property type="entry name" value="Sel1_AlgK"/>
</dbReference>
<dbReference type="SMART" id="SM00671">
    <property type="entry name" value="SEL1"/>
    <property type="match status" value="3"/>
</dbReference>
<feature type="domain" description="DUF6396" evidence="1">
    <location>
        <begin position="270"/>
        <end position="324"/>
    </location>
</feature>
<dbReference type="Proteomes" id="UP000628442">
    <property type="component" value="Unassembled WGS sequence"/>
</dbReference>
<evidence type="ECO:0000259" key="1">
    <source>
        <dbReference type="Pfam" id="PF19933"/>
    </source>
</evidence>
<keyword evidence="4" id="KW-1185">Reference proteome</keyword>
<dbReference type="EMBL" id="BMWV01000003">
    <property type="protein sequence ID" value="GGY34547.1"/>
    <property type="molecule type" value="Genomic_DNA"/>
</dbReference>
<evidence type="ECO:0000313" key="2">
    <source>
        <dbReference type="EMBL" id="GGY34547.1"/>
    </source>
</evidence>
<gene>
    <name evidence="3" type="ORF">EYF70_12525</name>
    <name evidence="2" type="ORF">GCM10007387_15610</name>
</gene>
<reference evidence="2" key="1">
    <citation type="journal article" date="2014" name="Int. J. Syst. Evol. Microbiol.">
        <title>Complete genome sequence of Corynebacterium casei LMG S-19264T (=DSM 44701T), isolated from a smear-ripened cheese.</title>
        <authorList>
            <consortium name="US DOE Joint Genome Institute (JGI-PGF)"/>
            <person name="Walter F."/>
            <person name="Albersmeier A."/>
            <person name="Kalinowski J."/>
            <person name="Ruckert C."/>
        </authorList>
    </citation>
    <scope>NUCLEOTIDE SEQUENCE</scope>
    <source>
        <strain evidence="2">KCTC 12343</strain>
    </source>
</reference>
<dbReference type="SUPFAM" id="SSF81901">
    <property type="entry name" value="HCP-like"/>
    <property type="match status" value="1"/>
</dbReference>
<dbReference type="Pfam" id="PF19933">
    <property type="entry name" value="DUF6396"/>
    <property type="match status" value="1"/>
</dbReference>
<sequence length="339" mass="37912">MKLSIRSVTCLGLALIGVTQIVNFSGKLTLGTMPSEMEEFRLSDPAPECDSWRRHMPKHRDSAAYRIYMKSRKIWRSKIEWQLTRDEAIQILSGVQTAADMGDWGARALMAKFYLQGLGVLDTNRVLEPDPVKAVAILRSAASLGQPWALYDLGVAHQYGYGGAHPSNKLAWAYYLKAATLGSPEAQMALASAYGDARKLKDKENMLLCAYRQRHGEAAHELAIYQVAITEDFNQAIRYFQDGTEYGNRASALALWRLYADGFWSYLGEDYKPAFDRLGIKADAERSRRYEDIAGALEINPDLKLTRLSEVLPLPPAKLPSWDDVTDALEPDTDAPPAY</sequence>
<reference evidence="3 4" key="2">
    <citation type="submission" date="2019-02" db="EMBL/GenBank/DDBJ databases">
        <title>Draft Genome Sequences of Six Type Strains of the Genus Massilia.</title>
        <authorList>
            <person name="Miess H."/>
            <person name="Frediansyhah A."/>
            <person name="Gross H."/>
        </authorList>
    </citation>
    <scope>NUCLEOTIDE SEQUENCE [LARGE SCALE GENOMIC DNA]</scope>
    <source>
        <strain evidence="3 4">DSM 17472</strain>
    </source>
</reference>
<dbReference type="Proteomes" id="UP000292307">
    <property type="component" value="Chromosome"/>
</dbReference>